<dbReference type="SMART" id="SM00856">
    <property type="entry name" value="PMEI"/>
    <property type="match status" value="1"/>
</dbReference>
<dbReference type="Pfam" id="PF04043">
    <property type="entry name" value="PMEI"/>
    <property type="match status" value="1"/>
</dbReference>
<evidence type="ECO:0000256" key="6">
    <source>
        <dbReference type="ARBA" id="ARBA00022512"/>
    </source>
</evidence>
<feature type="chain" id="PRO_5023013616" description="Pectinesterase" evidence="13">
    <location>
        <begin position="21"/>
        <end position="535"/>
    </location>
</feature>
<dbReference type="Proteomes" id="UP000325081">
    <property type="component" value="Unassembled WGS sequence"/>
</dbReference>
<dbReference type="Gene3D" id="2.160.20.10">
    <property type="entry name" value="Single-stranded right-handed beta-helix, Pectin lyase-like"/>
    <property type="match status" value="1"/>
</dbReference>
<name>A0A5A7PVH0_STRAF</name>
<dbReference type="SUPFAM" id="SSF101148">
    <property type="entry name" value="Plant invertase/pectin methylesterase inhibitor"/>
    <property type="match status" value="1"/>
</dbReference>
<dbReference type="FunFam" id="2.160.20.10:FF:000001">
    <property type="entry name" value="Pectinesterase"/>
    <property type="match status" value="1"/>
</dbReference>
<evidence type="ECO:0000313" key="16">
    <source>
        <dbReference type="Proteomes" id="UP000325081"/>
    </source>
</evidence>
<protein>
    <recommendedName>
        <fullName evidence="5 13">Pectinesterase</fullName>
        <ecNumber evidence="5 13">3.1.1.11</ecNumber>
    </recommendedName>
</protein>
<proteinExistence type="inferred from homology"/>
<keyword evidence="16" id="KW-1185">Reference proteome</keyword>
<evidence type="ECO:0000256" key="10">
    <source>
        <dbReference type="ARBA" id="ARBA00023316"/>
    </source>
</evidence>
<keyword evidence="6" id="KW-0134">Cell wall</keyword>
<dbReference type="AlphaFoldDB" id="A0A5A7PVH0"/>
<comment type="catalytic activity">
    <reaction evidence="11 13">
        <text>[(1-&gt;4)-alpha-D-galacturonosyl methyl ester](n) + n H2O = [(1-&gt;4)-alpha-D-galacturonosyl](n) + n methanol + n H(+)</text>
        <dbReference type="Rhea" id="RHEA:22380"/>
        <dbReference type="Rhea" id="RHEA-COMP:14570"/>
        <dbReference type="Rhea" id="RHEA-COMP:14573"/>
        <dbReference type="ChEBI" id="CHEBI:15377"/>
        <dbReference type="ChEBI" id="CHEBI:15378"/>
        <dbReference type="ChEBI" id="CHEBI:17790"/>
        <dbReference type="ChEBI" id="CHEBI:140522"/>
        <dbReference type="ChEBI" id="CHEBI:140523"/>
        <dbReference type="EC" id="3.1.1.11"/>
    </reaction>
</comment>
<evidence type="ECO:0000256" key="2">
    <source>
        <dbReference type="ARBA" id="ARBA00005184"/>
    </source>
</evidence>
<dbReference type="CDD" id="cd15798">
    <property type="entry name" value="PMEI-like_3"/>
    <property type="match status" value="1"/>
</dbReference>
<feature type="signal peptide" evidence="13">
    <location>
        <begin position="1"/>
        <end position="20"/>
    </location>
</feature>
<dbReference type="EC" id="3.1.1.11" evidence="5 13"/>
<feature type="domain" description="Pectinesterase inhibitor" evidence="14">
    <location>
        <begin position="34"/>
        <end position="188"/>
    </location>
</feature>
<comment type="caution">
    <text evidence="15">The sequence shown here is derived from an EMBL/GenBank/DDBJ whole genome shotgun (WGS) entry which is preliminary data.</text>
</comment>
<dbReference type="Pfam" id="PF01095">
    <property type="entry name" value="Pectinesterase"/>
    <property type="match status" value="1"/>
</dbReference>
<dbReference type="GO" id="GO:0045490">
    <property type="term" value="P:pectin catabolic process"/>
    <property type="evidence" value="ECO:0007669"/>
    <property type="project" value="UniProtKB-UniRule"/>
</dbReference>
<gene>
    <name evidence="15" type="ORF">STAS_12441</name>
</gene>
<comment type="similarity">
    <text evidence="3">In the N-terminal section; belongs to the PMEI family.</text>
</comment>
<comment type="pathway">
    <text evidence="2 13">Glycan metabolism; pectin degradation; 2-dehydro-3-deoxy-D-gluconate from pectin: step 1/5.</text>
</comment>
<dbReference type="SUPFAM" id="SSF51126">
    <property type="entry name" value="Pectin lyase-like"/>
    <property type="match status" value="1"/>
</dbReference>
<keyword evidence="7" id="KW-0964">Secreted</keyword>
<evidence type="ECO:0000256" key="5">
    <source>
        <dbReference type="ARBA" id="ARBA00013229"/>
    </source>
</evidence>
<dbReference type="InterPro" id="IPR000070">
    <property type="entry name" value="Pectinesterase_cat"/>
</dbReference>
<dbReference type="UniPathway" id="UPA00545">
    <property type="reaction ID" value="UER00823"/>
</dbReference>
<evidence type="ECO:0000256" key="9">
    <source>
        <dbReference type="ARBA" id="ARBA00023085"/>
    </source>
</evidence>
<accession>A0A5A7PVH0</accession>
<evidence type="ECO:0000256" key="4">
    <source>
        <dbReference type="ARBA" id="ARBA00007786"/>
    </source>
</evidence>
<comment type="subcellular location">
    <subcellularLocation>
        <location evidence="1">Secreted</location>
        <location evidence="1">Cell wall</location>
    </subcellularLocation>
</comment>
<evidence type="ECO:0000256" key="7">
    <source>
        <dbReference type="ARBA" id="ARBA00022525"/>
    </source>
</evidence>
<organism evidence="15 16">
    <name type="scientific">Striga asiatica</name>
    <name type="common">Asiatic witchweed</name>
    <name type="synonym">Buchnera asiatica</name>
    <dbReference type="NCBI Taxonomy" id="4170"/>
    <lineage>
        <taxon>Eukaryota</taxon>
        <taxon>Viridiplantae</taxon>
        <taxon>Streptophyta</taxon>
        <taxon>Embryophyta</taxon>
        <taxon>Tracheophyta</taxon>
        <taxon>Spermatophyta</taxon>
        <taxon>Magnoliopsida</taxon>
        <taxon>eudicotyledons</taxon>
        <taxon>Gunneridae</taxon>
        <taxon>Pentapetalae</taxon>
        <taxon>asterids</taxon>
        <taxon>lamiids</taxon>
        <taxon>Lamiales</taxon>
        <taxon>Orobanchaceae</taxon>
        <taxon>Buchnereae</taxon>
        <taxon>Striga</taxon>
    </lineage>
</organism>
<evidence type="ECO:0000259" key="14">
    <source>
        <dbReference type="SMART" id="SM00856"/>
    </source>
</evidence>
<dbReference type="InterPro" id="IPR006501">
    <property type="entry name" value="Pectinesterase_inhib_dom"/>
</dbReference>
<sequence length="535" mass="57669">MGTSNLVLVLFVLLVLLARSTHMINARAPNNQVYDQLNMRADQLCGHTTYPTLCVQTLTRLRFGNQNIDYLSALVNNTISETMLPDSYFESLSSDSVSPDVQLARASIVDCHELVKMSFKRLNQALQSLRKSPEAYKADIQTFLSASITFQQTCKDKIKDHAPTNVYLEKIIKKMDHLSALCSNSLALVNRVTKSPATTSKRQREGFPGWLSTRNRRLLQSTEIKANVVVSKDGTGDFKTVSEAIRAATGGRFVIHVKSGVYSESINTDKDGITLIGDGKYSTIITAGGSVGGGSSLRGSATFTITGDGFIARDIGFQNTAGASGHQAVALTVASDHAVLFRCSIAGYQDTLYAHSLRQFYRDCDIHGTVDFIFGNAAAVFQSCSLVLRRPRAGAGFNAVLANGRTDPGQNTGFSVQNSRITVGPDFEPVKGSFASYLGRPWKAYSRAVVMQSNIDGEISARGWVEWGGAGGSTYKTLYFAEYGNVGPGSGTSGRVDWAGFHVIGAAEAKKFTVGEFIAGNSWLPSTGVTYVSGL</sequence>
<dbReference type="EMBL" id="BKCP01005072">
    <property type="protein sequence ID" value="GER36117.1"/>
    <property type="molecule type" value="Genomic_DNA"/>
</dbReference>
<dbReference type="PANTHER" id="PTHR31707">
    <property type="entry name" value="PECTINESTERASE"/>
    <property type="match status" value="1"/>
</dbReference>
<feature type="active site" evidence="12">
    <location>
        <position position="371"/>
    </location>
</feature>
<dbReference type="GO" id="GO:0030599">
    <property type="term" value="F:pectinesterase activity"/>
    <property type="evidence" value="ECO:0007669"/>
    <property type="project" value="UniProtKB-UniRule"/>
</dbReference>
<keyword evidence="8 13" id="KW-0378">Hydrolase</keyword>
<keyword evidence="13" id="KW-0732">Signal</keyword>
<dbReference type="InterPro" id="IPR033131">
    <property type="entry name" value="Pectinesterase_Asp_AS"/>
</dbReference>
<comment type="similarity">
    <text evidence="4">In the C-terminal section; belongs to the pectinesterase family.</text>
</comment>
<dbReference type="InterPro" id="IPR035513">
    <property type="entry name" value="Invertase/methylesterase_inhib"/>
</dbReference>
<evidence type="ECO:0000256" key="8">
    <source>
        <dbReference type="ARBA" id="ARBA00022801"/>
    </source>
</evidence>
<dbReference type="NCBIfam" id="TIGR01614">
    <property type="entry name" value="PME_inhib"/>
    <property type="match status" value="1"/>
</dbReference>
<dbReference type="GO" id="GO:0004857">
    <property type="term" value="F:enzyme inhibitor activity"/>
    <property type="evidence" value="ECO:0007669"/>
    <property type="project" value="InterPro"/>
</dbReference>
<evidence type="ECO:0000313" key="15">
    <source>
        <dbReference type="EMBL" id="GER36117.1"/>
    </source>
</evidence>
<dbReference type="InterPro" id="IPR012334">
    <property type="entry name" value="Pectin_lyas_fold"/>
</dbReference>
<dbReference type="Gene3D" id="1.20.140.40">
    <property type="entry name" value="Invertase/pectin methylesterase inhibitor family protein"/>
    <property type="match status" value="1"/>
</dbReference>
<reference evidence="16" key="1">
    <citation type="journal article" date="2019" name="Curr. Biol.">
        <title>Genome Sequence of Striga asiatica Provides Insight into the Evolution of Plant Parasitism.</title>
        <authorList>
            <person name="Yoshida S."/>
            <person name="Kim S."/>
            <person name="Wafula E.K."/>
            <person name="Tanskanen J."/>
            <person name="Kim Y.M."/>
            <person name="Honaas L."/>
            <person name="Yang Z."/>
            <person name="Spallek T."/>
            <person name="Conn C.E."/>
            <person name="Ichihashi Y."/>
            <person name="Cheong K."/>
            <person name="Cui S."/>
            <person name="Der J.P."/>
            <person name="Gundlach H."/>
            <person name="Jiao Y."/>
            <person name="Hori C."/>
            <person name="Ishida J.K."/>
            <person name="Kasahara H."/>
            <person name="Kiba T."/>
            <person name="Kim M.S."/>
            <person name="Koo N."/>
            <person name="Laohavisit A."/>
            <person name="Lee Y.H."/>
            <person name="Lumba S."/>
            <person name="McCourt P."/>
            <person name="Mortimer J.C."/>
            <person name="Mutuku J.M."/>
            <person name="Nomura T."/>
            <person name="Sasaki-Sekimoto Y."/>
            <person name="Seto Y."/>
            <person name="Wang Y."/>
            <person name="Wakatake T."/>
            <person name="Sakakibara H."/>
            <person name="Demura T."/>
            <person name="Yamaguchi S."/>
            <person name="Yoneyama K."/>
            <person name="Manabe R.I."/>
            <person name="Nelson D.C."/>
            <person name="Schulman A.H."/>
            <person name="Timko M.P."/>
            <person name="dePamphilis C.W."/>
            <person name="Choi D."/>
            <person name="Shirasu K."/>
        </authorList>
    </citation>
    <scope>NUCLEOTIDE SEQUENCE [LARGE SCALE GENOMIC DNA]</scope>
    <source>
        <strain evidence="16">cv. UVA1</strain>
    </source>
</reference>
<keyword evidence="10" id="KW-0961">Cell wall biogenesis/degradation</keyword>
<dbReference type="InterPro" id="IPR011050">
    <property type="entry name" value="Pectin_lyase_fold/virulence"/>
</dbReference>
<dbReference type="OrthoDB" id="2019149at2759"/>
<evidence type="ECO:0000256" key="11">
    <source>
        <dbReference type="ARBA" id="ARBA00047928"/>
    </source>
</evidence>
<keyword evidence="9 13" id="KW-0063">Aspartyl esterase</keyword>
<evidence type="ECO:0000256" key="3">
    <source>
        <dbReference type="ARBA" id="ARBA00006027"/>
    </source>
</evidence>
<dbReference type="PROSITE" id="PS00503">
    <property type="entry name" value="PECTINESTERASE_2"/>
    <property type="match status" value="1"/>
</dbReference>
<evidence type="ECO:0000256" key="13">
    <source>
        <dbReference type="RuleBase" id="RU000589"/>
    </source>
</evidence>
<dbReference type="GO" id="GO:0042545">
    <property type="term" value="P:cell wall modification"/>
    <property type="evidence" value="ECO:0007669"/>
    <property type="project" value="UniProtKB-UniRule"/>
</dbReference>
<evidence type="ECO:0000256" key="1">
    <source>
        <dbReference type="ARBA" id="ARBA00004191"/>
    </source>
</evidence>
<evidence type="ECO:0000256" key="12">
    <source>
        <dbReference type="PROSITE-ProRule" id="PRU10040"/>
    </source>
</evidence>